<proteinExistence type="predicted"/>
<keyword evidence="1" id="KW-0472">Membrane</keyword>
<name>A0A198A4X4_9BACL</name>
<evidence type="ECO:0000256" key="1">
    <source>
        <dbReference type="SAM" id="Phobius"/>
    </source>
</evidence>
<dbReference type="RefSeq" id="WP_068667657.1">
    <property type="nucleotide sequence ID" value="NZ_LYPB01000077.1"/>
</dbReference>
<protein>
    <recommendedName>
        <fullName evidence="4">Pilus assembly protein</fullName>
    </recommendedName>
</protein>
<evidence type="ECO:0000313" key="3">
    <source>
        <dbReference type="Proteomes" id="UP000078454"/>
    </source>
</evidence>
<dbReference type="OrthoDB" id="9859139at2"/>
<keyword evidence="3" id="KW-1185">Reference proteome</keyword>
<accession>A0A198A4X4</accession>
<sequence length="67" mass="7602">MNLIYNAYFKCCNFVEDFRKKEEGQALSEYAIVIGVVAVIIIATLVLFRGALTNMFTRIITYMNGVT</sequence>
<gene>
    <name evidence="2" type="ORF">A8708_05545</name>
</gene>
<evidence type="ECO:0000313" key="2">
    <source>
        <dbReference type="EMBL" id="OAS16043.1"/>
    </source>
</evidence>
<organism evidence="2 3">
    <name type="scientific">Paenibacillus oryzisoli</name>
    <dbReference type="NCBI Taxonomy" id="1850517"/>
    <lineage>
        <taxon>Bacteria</taxon>
        <taxon>Bacillati</taxon>
        <taxon>Bacillota</taxon>
        <taxon>Bacilli</taxon>
        <taxon>Bacillales</taxon>
        <taxon>Paenibacillaceae</taxon>
        <taxon>Paenibacillus</taxon>
    </lineage>
</organism>
<keyword evidence="1" id="KW-1133">Transmembrane helix</keyword>
<evidence type="ECO:0008006" key="4">
    <source>
        <dbReference type="Google" id="ProtNLM"/>
    </source>
</evidence>
<comment type="caution">
    <text evidence="2">The sequence shown here is derived from an EMBL/GenBank/DDBJ whole genome shotgun (WGS) entry which is preliminary data.</text>
</comment>
<dbReference type="AlphaFoldDB" id="A0A198A4X4"/>
<keyword evidence="1" id="KW-0812">Transmembrane</keyword>
<dbReference type="EMBL" id="LYPB01000077">
    <property type="protein sequence ID" value="OAS16043.1"/>
    <property type="molecule type" value="Genomic_DNA"/>
</dbReference>
<dbReference type="Proteomes" id="UP000078454">
    <property type="component" value="Unassembled WGS sequence"/>
</dbReference>
<dbReference type="STRING" id="1850517.A8708_05545"/>
<feature type="transmembrane region" description="Helical" evidence="1">
    <location>
        <begin position="30"/>
        <end position="48"/>
    </location>
</feature>
<reference evidence="2 3" key="1">
    <citation type="submission" date="2016-05" db="EMBL/GenBank/DDBJ databases">
        <title>Paenibacillus sp. 1ZS3-15 nov., isolated from the rhizosphere soil.</title>
        <authorList>
            <person name="Zhang X.X."/>
            <person name="Zhang J."/>
        </authorList>
    </citation>
    <scope>NUCLEOTIDE SEQUENCE [LARGE SCALE GENOMIC DNA]</scope>
    <source>
        <strain evidence="2 3">1ZS3-15</strain>
    </source>
</reference>